<dbReference type="SMART" id="SM00700">
    <property type="entry name" value="JHBP"/>
    <property type="match status" value="1"/>
</dbReference>
<keyword evidence="1" id="KW-0732">Signal</keyword>
<dbReference type="AlphaFoldDB" id="A0AAU9TAP0"/>
<protein>
    <submittedName>
        <fullName evidence="2">Uncharacterized protein</fullName>
    </submittedName>
</protein>
<organism evidence="2 3">
    <name type="scientific">Euphydryas editha</name>
    <name type="common">Edith's checkerspot</name>
    <dbReference type="NCBI Taxonomy" id="104508"/>
    <lineage>
        <taxon>Eukaryota</taxon>
        <taxon>Metazoa</taxon>
        <taxon>Ecdysozoa</taxon>
        <taxon>Arthropoda</taxon>
        <taxon>Hexapoda</taxon>
        <taxon>Insecta</taxon>
        <taxon>Pterygota</taxon>
        <taxon>Neoptera</taxon>
        <taxon>Endopterygota</taxon>
        <taxon>Lepidoptera</taxon>
        <taxon>Glossata</taxon>
        <taxon>Ditrysia</taxon>
        <taxon>Papilionoidea</taxon>
        <taxon>Nymphalidae</taxon>
        <taxon>Nymphalinae</taxon>
        <taxon>Euphydryas</taxon>
    </lineage>
</organism>
<evidence type="ECO:0000313" key="3">
    <source>
        <dbReference type="Proteomes" id="UP001153954"/>
    </source>
</evidence>
<dbReference type="Pfam" id="PF06585">
    <property type="entry name" value="JHBP"/>
    <property type="match status" value="1"/>
</dbReference>
<evidence type="ECO:0000313" key="2">
    <source>
        <dbReference type="EMBL" id="CAH2084028.1"/>
    </source>
</evidence>
<sequence>MINIFSYLSIFVVALQLSSILAAPQVSYTKCSMQDSECLTREGQALLNQFSNAIPEYHVEKLDEMFIDTIEIITDGVDHELQNVKISGLRNAKINDISFDNNFKIMRLSFAANLTTNADYILDGVLFKQPIVGTGTTTISIKNIQIEMLILYDIVENENGKHTLKIRRYRSGFTIKDGVEYQYNNLFNGDKQKNEVVNALLNKNWVTITDVFGNKFYYKIIDKIFEAIKAYARSHYLEDLFLYP</sequence>
<dbReference type="GO" id="GO:0005615">
    <property type="term" value="C:extracellular space"/>
    <property type="evidence" value="ECO:0007669"/>
    <property type="project" value="TreeGrafter"/>
</dbReference>
<reference evidence="2" key="1">
    <citation type="submission" date="2022-03" db="EMBL/GenBank/DDBJ databases">
        <authorList>
            <person name="Tunstrom K."/>
        </authorList>
    </citation>
    <scope>NUCLEOTIDE SEQUENCE</scope>
</reference>
<dbReference type="PANTHER" id="PTHR11008">
    <property type="entry name" value="PROTEIN TAKEOUT-LIKE PROTEIN"/>
    <property type="match status" value="1"/>
</dbReference>
<keyword evidence="3" id="KW-1185">Reference proteome</keyword>
<feature type="chain" id="PRO_5043336622" evidence="1">
    <location>
        <begin position="23"/>
        <end position="244"/>
    </location>
</feature>
<dbReference type="InterPro" id="IPR010562">
    <property type="entry name" value="Haemolymph_juvenile_hormone-bd"/>
</dbReference>
<dbReference type="Proteomes" id="UP001153954">
    <property type="component" value="Unassembled WGS sequence"/>
</dbReference>
<evidence type="ECO:0000256" key="1">
    <source>
        <dbReference type="SAM" id="SignalP"/>
    </source>
</evidence>
<gene>
    <name evidence="2" type="ORF">EEDITHA_LOCUS640</name>
</gene>
<dbReference type="Gene3D" id="3.15.10.30">
    <property type="entry name" value="Haemolymph juvenile hormone binding protein"/>
    <property type="match status" value="1"/>
</dbReference>
<accession>A0AAU9TAP0</accession>
<name>A0AAU9TAP0_EUPED</name>
<dbReference type="PANTHER" id="PTHR11008:SF32">
    <property type="entry name" value="CIRCADIAN CLOCK-CONTROLLED PROTEIN DAYWAKE-RELATED"/>
    <property type="match status" value="1"/>
</dbReference>
<proteinExistence type="predicted"/>
<feature type="signal peptide" evidence="1">
    <location>
        <begin position="1"/>
        <end position="22"/>
    </location>
</feature>
<dbReference type="EMBL" id="CAKOGL010000002">
    <property type="protein sequence ID" value="CAH2084028.1"/>
    <property type="molecule type" value="Genomic_DNA"/>
</dbReference>
<comment type="caution">
    <text evidence="2">The sequence shown here is derived from an EMBL/GenBank/DDBJ whole genome shotgun (WGS) entry which is preliminary data.</text>
</comment>
<dbReference type="InterPro" id="IPR038606">
    <property type="entry name" value="To_sf"/>
</dbReference>